<proteinExistence type="predicted"/>
<dbReference type="Proteomes" id="UP001165064">
    <property type="component" value="Unassembled WGS sequence"/>
</dbReference>
<organism evidence="1 2">
    <name type="scientific">Ambrosiozyma monospora</name>
    <name type="common">Yeast</name>
    <name type="synonym">Endomycopsis monosporus</name>
    <dbReference type="NCBI Taxonomy" id="43982"/>
    <lineage>
        <taxon>Eukaryota</taxon>
        <taxon>Fungi</taxon>
        <taxon>Dikarya</taxon>
        <taxon>Ascomycota</taxon>
        <taxon>Saccharomycotina</taxon>
        <taxon>Pichiomycetes</taxon>
        <taxon>Pichiales</taxon>
        <taxon>Pichiaceae</taxon>
        <taxon>Ambrosiozyma</taxon>
    </lineage>
</organism>
<evidence type="ECO:0000313" key="2">
    <source>
        <dbReference type="Proteomes" id="UP001165064"/>
    </source>
</evidence>
<protein>
    <submittedName>
        <fullName evidence="1">Unnamed protein product</fullName>
    </submittedName>
</protein>
<gene>
    <name evidence="1" type="ORF">Amon02_000267300</name>
</gene>
<sequence length="559" mass="62352">MPTYSSTEHYTNFKHPDFIPGTINLLHDKADEESTNTSNLKTNRNGIILHPQPTDSPNDPLNWKTSTKTYQLILLLFITGFTAATANDAGTVQESMNEIYDISYESMNVGAGVLFATIGLTTLILGPTSSLYGRKISYVVCISMGLIGAGWFASAKRTTDTIWSQLFVGASEACAEATVQLSIADIFFSHQLSHILTLYIMATSVGTYLGPLIAGFVVQYAGFRWVGWIALIISCVLLAVIIVTQFETYFDRLNYGEVTLDRDNFDVDSCTVEDEKEDAVNEKSTSLNKKTVVEVSKESEKTYTQKIAIITPSNNLKGFGLGQYFERLFAMLRVFWFPPVLYSGFLWGLQDTFLTFYLTTEDNDYYDEPYFYSNQGVAMMNIPCVIGALLGCIYAGSLSDKFVIWLAKRRGGIQEAEDYLWFLFSLCVICPVGLIVFAIGTDRAWSWKVTYTLGLGFLGFSFGCAGDIAMAYLMAAYPEMVLEGMIGVACINNGISCVFTFACSPWLEKMGNTNTYIVLAAVQFAAIMLNVPLIWYGKRIRKWTKKHYVSYIETRDGKL</sequence>
<evidence type="ECO:0000313" key="1">
    <source>
        <dbReference type="EMBL" id="GME76586.1"/>
    </source>
</evidence>
<reference evidence="1" key="1">
    <citation type="submission" date="2023-04" db="EMBL/GenBank/DDBJ databases">
        <title>Ambrosiozyma monospora NBRC 10751.</title>
        <authorList>
            <person name="Ichikawa N."/>
            <person name="Sato H."/>
            <person name="Tonouchi N."/>
        </authorList>
    </citation>
    <scope>NUCLEOTIDE SEQUENCE</scope>
    <source>
        <strain evidence="1">NBRC 10751</strain>
    </source>
</reference>
<comment type="caution">
    <text evidence="1">The sequence shown here is derived from an EMBL/GenBank/DDBJ whole genome shotgun (WGS) entry which is preliminary data.</text>
</comment>
<accession>A0ACB5SY73</accession>
<dbReference type="EMBL" id="BSXS01001581">
    <property type="protein sequence ID" value="GME76586.1"/>
    <property type="molecule type" value="Genomic_DNA"/>
</dbReference>
<name>A0ACB5SY73_AMBMO</name>
<keyword evidence="2" id="KW-1185">Reference proteome</keyword>